<keyword evidence="2" id="KW-1185">Reference proteome</keyword>
<reference evidence="1 2" key="1">
    <citation type="journal article" date="2019" name="Int. J. Syst. Evol. Microbiol.">
        <title>The Global Catalogue of Microorganisms (GCM) 10K type strain sequencing project: providing services to taxonomists for standard genome sequencing and annotation.</title>
        <authorList>
            <consortium name="The Broad Institute Genomics Platform"/>
            <consortium name="The Broad Institute Genome Sequencing Center for Infectious Disease"/>
            <person name="Wu L."/>
            <person name="Ma J."/>
        </authorList>
    </citation>
    <scope>NUCLEOTIDE SEQUENCE [LARGE SCALE GENOMIC DNA]</scope>
    <source>
        <strain evidence="1 2">JCM 3325</strain>
    </source>
</reference>
<proteinExistence type="predicted"/>
<accession>A0ABN3JYN9</accession>
<gene>
    <name evidence="1" type="ORF">GCM10010191_71350</name>
</gene>
<evidence type="ECO:0000313" key="1">
    <source>
        <dbReference type="EMBL" id="GAA2444362.1"/>
    </source>
</evidence>
<protein>
    <recommendedName>
        <fullName evidence="3">Type II toxin-antitoxin system RelE/ParE family toxin</fullName>
    </recommendedName>
</protein>
<dbReference type="EMBL" id="BAAARW010000027">
    <property type="protein sequence ID" value="GAA2444362.1"/>
    <property type="molecule type" value="Genomic_DNA"/>
</dbReference>
<sequence length="85" mass="8906">MSAASPDAEEHPLAGCGLGATDRVAGRSLKEGLAAAAALMVDPHPADSRPDPELPDTYLLERGHVRVFYRVVAAEVDVAGIWPNS</sequence>
<comment type="caution">
    <text evidence="1">The sequence shown here is derived from an EMBL/GenBank/DDBJ whole genome shotgun (WGS) entry which is preliminary data.</text>
</comment>
<dbReference type="Proteomes" id="UP001501231">
    <property type="component" value="Unassembled WGS sequence"/>
</dbReference>
<evidence type="ECO:0008006" key="3">
    <source>
        <dbReference type="Google" id="ProtNLM"/>
    </source>
</evidence>
<name>A0ABN3JYN9_9ACTN</name>
<organism evidence="1 2">
    <name type="scientific">Actinomadura vinacea</name>
    <dbReference type="NCBI Taxonomy" id="115336"/>
    <lineage>
        <taxon>Bacteria</taxon>
        <taxon>Bacillati</taxon>
        <taxon>Actinomycetota</taxon>
        <taxon>Actinomycetes</taxon>
        <taxon>Streptosporangiales</taxon>
        <taxon>Thermomonosporaceae</taxon>
        <taxon>Actinomadura</taxon>
    </lineage>
</organism>
<evidence type="ECO:0000313" key="2">
    <source>
        <dbReference type="Proteomes" id="UP001501231"/>
    </source>
</evidence>